<comment type="subcellular location">
    <subcellularLocation>
        <location evidence="1">Cell membrane</location>
        <topology evidence="1">Multi-pass membrane protein</topology>
    </subcellularLocation>
</comment>
<dbReference type="PANTHER" id="PTHR23513:SF11">
    <property type="entry name" value="STAPHYLOFERRIN A TRANSPORTER"/>
    <property type="match status" value="1"/>
</dbReference>
<evidence type="ECO:0000256" key="2">
    <source>
        <dbReference type="ARBA" id="ARBA00022448"/>
    </source>
</evidence>
<feature type="transmembrane region" description="Helical" evidence="8">
    <location>
        <begin position="225"/>
        <end position="250"/>
    </location>
</feature>
<name>A0A5C5V5H8_9BACT</name>
<feature type="transmembrane region" description="Helical" evidence="8">
    <location>
        <begin position="388"/>
        <end position="409"/>
    </location>
</feature>
<feature type="transmembrane region" description="Helical" evidence="8">
    <location>
        <begin position="94"/>
        <end position="112"/>
    </location>
</feature>
<evidence type="ECO:0000256" key="1">
    <source>
        <dbReference type="ARBA" id="ARBA00004651"/>
    </source>
</evidence>
<dbReference type="EMBL" id="SJPF01000003">
    <property type="protein sequence ID" value="TWT33027.1"/>
    <property type="molecule type" value="Genomic_DNA"/>
</dbReference>
<evidence type="ECO:0000256" key="6">
    <source>
        <dbReference type="ARBA" id="ARBA00023136"/>
    </source>
</evidence>
<dbReference type="InterPro" id="IPR036259">
    <property type="entry name" value="MFS_trans_sf"/>
</dbReference>
<dbReference type="RefSeq" id="WP_146432511.1">
    <property type="nucleotide sequence ID" value="NZ_SJPF01000003.1"/>
</dbReference>
<evidence type="ECO:0000256" key="8">
    <source>
        <dbReference type="SAM" id="Phobius"/>
    </source>
</evidence>
<evidence type="ECO:0000313" key="10">
    <source>
        <dbReference type="EMBL" id="TWT33027.1"/>
    </source>
</evidence>
<dbReference type="GO" id="GO:0022857">
    <property type="term" value="F:transmembrane transporter activity"/>
    <property type="evidence" value="ECO:0007669"/>
    <property type="project" value="InterPro"/>
</dbReference>
<sequence>MSADDVPPTPFAPRSVFGPLLRHPNFRYFAFGQAVSQTGTWLQYTSMAWLTYDLGHSTFVLGLVAFAGQIPTFFLAPLAGVLSDRVNRRQAIMLLQWIAMLQAATLSALVWARQINQWEIIAFSLVLGIVNAFEVPLRHALVADLVDDREDLGGAIAINSAIVNGSRLVGPLVAGLLLATLGEAYCFLINAITHIPVITALFFMRNLAEPAPAKKMAVRDGMVEGFTYAIGLPPVYSLLLFMCLVSVMGMQGSVVLPAIVEDLVHAGPDLYGEMTGATGVGAILAGFYLATRKTVMGIGLRIVMAGFVYGGGMLLFTWTKVPGLMLAILAITGFALMLIKAGANIVLQTVVREEMRGRVMSFYTMAVLGTAPFGSLIAGTIAQFYGPLASITVSGVVCIAGSLAFAWMLPSLRKKAIEMLDVAEGGSPLGDAMETTAEIPLPSTGSPLRPPEKE</sequence>
<dbReference type="InterPro" id="IPR010290">
    <property type="entry name" value="TM_effector"/>
</dbReference>
<evidence type="ECO:0000313" key="11">
    <source>
        <dbReference type="Proteomes" id="UP000318878"/>
    </source>
</evidence>
<feature type="transmembrane region" description="Helical" evidence="8">
    <location>
        <begin position="118"/>
        <end position="135"/>
    </location>
</feature>
<dbReference type="CDD" id="cd06173">
    <property type="entry name" value="MFS_MefA_like"/>
    <property type="match status" value="1"/>
</dbReference>
<proteinExistence type="predicted"/>
<accession>A0A5C5V5H8</accession>
<protein>
    <submittedName>
        <fullName evidence="10">Enterobactin exporter EntS</fullName>
    </submittedName>
</protein>
<feature type="transmembrane region" description="Helical" evidence="8">
    <location>
        <begin position="298"/>
        <end position="318"/>
    </location>
</feature>
<evidence type="ECO:0000256" key="3">
    <source>
        <dbReference type="ARBA" id="ARBA00022475"/>
    </source>
</evidence>
<dbReference type="InterPro" id="IPR020846">
    <property type="entry name" value="MFS_dom"/>
</dbReference>
<evidence type="ECO:0000256" key="4">
    <source>
        <dbReference type="ARBA" id="ARBA00022692"/>
    </source>
</evidence>
<feature type="transmembrane region" description="Helical" evidence="8">
    <location>
        <begin position="156"/>
        <end position="178"/>
    </location>
</feature>
<dbReference type="AlphaFoldDB" id="A0A5C5V5H8"/>
<evidence type="ECO:0000256" key="5">
    <source>
        <dbReference type="ARBA" id="ARBA00022989"/>
    </source>
</evidence>
<keyword evidence="3" id="KW-1003">Cell membrane</keyword>
<organism evidence="10 11">
    <name type="scientific">Blastopirellula retiformator</name>
    <dbReference type="NCBI Taxonomy" id="2527970"/>
    <lineage>
        <taxon>Bacteria</taxon>
        <taxon>Pseudomonadati</taxon>
        <taxon>Planctomycetota</taxon>
        <taxon>Planctomycetia</taxon>
        <taxon>Pirellulales</taxon>
        <taxon>Pirellulaceae</taxon>
        <taxon>Blastopirellula</taxon>
    </lineage>
</organism>
<keyword evidence="6 8" id="KW-0472">Membrane</keyword>
<feature type="region of interest" description="Disordered" evidence="7">
    <location>
        <begin position="433"/>
        <end position="454"/>
    </location>
</feature>
<keyword evidence="5 8" id="KW-1133">Transmembrane helix</keyword>
<keyword evidence="2" id="KW-0813">Transport</keyword>
<feature type="transmembrane region" description="Helical" evidence="8">
    <location>
        <begin position="184"/>
        <end position="204"/>
    </location>
</feature>
<keyword evidence="4 8" id="KW-0812">Transmembrane</keyword>
<feature type="transmembrane region" description="Helical" evidence="8">
    <location>
        <begin position="270"/>
        <end position="291"/>
    </location>
</feature>
<dbReference type="GO" id="GO:0005886">
    <property type="term" value="C:plasma membrane"/>
    <property type="evidence" value="ECO:0007669"/>
    <property type="project" value="UniProtKB-SubCell"/>
</dbReference>
<comment type="caution">
    <text evidence="10">The sequence shown here is derived from an EMBL/GenBank/DDBJ whole genome shotgun (WGS) entry which is preliminary data.</text>
</comment>
<feature type="transmembrane region" description="Helical" evidence="8">
    <location>
        <begin position="359"/>
        <end position="382"/>
    </location>
</feature>
<gene>
    <name evidence="10" type="ORF">Enr8_28470</name>
</gene>
<feature type="domain" description="Major facilitator superfamily (MFS) profile" evidence="9">
    <location>
        <begin position="25"/>
        <end position="413"/>
    </location>
</feature>
<dbReference type="Pfam" id="PF05977">
    <property type="entry name" value="MFS_3"/>
    <property type="match status" value="1"/>
</dbReference>
<evidence type="ECO:0000259" key="9">
    <source>
        <dbReference type="PROSITE" id="PS50850"/>
    </source>
</evidence>
<dbReference type="Gene3D" id="1.20.1250.20">
    <property type="entry name" value="MFS general substrate transporter like domains"/>
    <property type="match status" value="1"/>
</dbReference>
<feature type="transmembrane region" description="Helical" evidence="8">
    <location>
        <begin position="59"/>
        <end position="82"/>
    </location>
</feature>
<dbReference type="SUPFAM" id="SSF103473">
    <property type="entry name" value="MFS general substrate transporter"/>
    <property type="match status" value="1"/>
</dbReference>
<evidence type="ECO:0000256" key="7">
    <source>
        <dbReference type="SAM" id="MobiDB-lite"/>
    </source>
</evidence>
<dbReference type="PANTHER" id="PTHR23513">
    <property type="entry name" value="INTEGRAL MEMBRANE EFFLUX PROTEIN-RELATED"/>
    <property type="match status" value="1"/>
</dbReference>
<dbReference type="OrthoDB" id="9775268at2"/>
<feature type="transmembrane region" description="Helical" evidence="8">
    <location>
        <begin position="324"/>
        <end position="347"/>
    </location>
</feature>
<keyword evidence="11" id="KW-1185">Reference proteome</keyword>
<reference evidence="10 11" key="1">
    <citation type="submission" date="2019-02" db="EMBL/GenBank/DDBJ databases">
        <title>Deep-cultivation of Planctomycetes and their phenomic and genomic characterization uncovers novel biology.</title>
        <authorList>
            <person name="Wiegand S."/>
            <person name="Jogler M."/>
            <person name="Boedeker C."/>
            <person name="Pinto D."/>
            <person name="Vollmers J."/>
            <person name="Rivas-Marin E."/>
            <person name="Kohn T."/>
            <person name="Peeters S.H."/>
            <person name="Heuer A."/>
            <person name="Rast P."/>
            <person name="Oberbeckmann S."/>
            <person name="Bunk B."/>
            <person name="Jeske O."/>
            <person name="Meyerdierks A."/>
            <person name="Storesund J.E."/>
            <person name="Kallscheuer N."/>
            <person name="Luecker S."/>
            <person name="Lage O.M."/>
            <person name="Pohl T."/>
            <person name="Merkel B.J."/>
            <person name="Hornburger P."/>
            <person name="Mueller R.-W."/>
            <person name="Bruemmer F."/>
            <person name="Labrenz M."/>
            <person name="Spormann A.M."/>
            <person name="Op Den Camp H."/>
            <person name="Overmann J."/>
            <person name="Amann R."/>
            <person name="Jetten M.S.M."/>
            <person name="Mascher T."/>
            <person name="Medema M.H."/>
            <person name="Devos D.P."/>
            <person name="Kaster A.-K."/>
            <person name="Ovreas L."/>
            <person name="Rohde M."/>
            <person name="Galperin M.Y."/>
            <person name="Jogler C."/>
        </authorList>
    </citation>
    <scope>NUCLEOTIDE SEQUENCE [LARGE SCALE GENOMIC DNA]</scope>
    <source>
        <strain evidence="10 11">Enr8</strain>
    </source>
</reference>
<dbReference type="PROSITE" id="PS50850">
    <property type="entry name" value="MFS"/>
    <property type="match status" value="1"/>
</dbReference>
<dbReference type="Proteomes" id="UP000318878">
    <property type="component" value="Unassembled WGS sequence"/>
</dbReference>